<name>A0A699HG95_TANCI</name>
<comment type="caution">
    <text evidence="2">The sequence shown here is derived from an EMBL/GenBank/DDBJ whole genome shotgun (WGS) entry which is preliminary data.</text>
</comment>
<sequence length="511" mass="58363">GVYHQKNIDFAYLLSEDFVYQVEHKDAKKSNKMYYPRCSLRSRWSRDIRTHNNLVSCLPIKLTNEDIKNSEAYKEYYAVTSGAAPSKTKASLRKTKSSSDTTTLLQLLQEGNDDASLGLNVGGEEGQDAEDDDEELYRDVNINMEGRDVQMTDVRTTQEYEDTHVTLTLVNPNALIDAYESDKIILDTYGDIVTLKRRRDDAYKDEEPSAGSNRGSKRRREGKEPESTSALKEKVNKTTEKSTQGSKSHQKTASKSAPAEEPMQTTQDLEEPSNQEFETSAADDQPIAEASQHPECDLAKQVDSCSSFNELIDTLVDFSAFLMNRLKLHTLTPELLAGLTYKLMKGSCKSIMELELFLEEVYKATTDQLYWNNPKGQQYPHNMLKPLPLIPNSRGRRVILFDHFINNDLEYHRGGASSCKYKTSISKTKAADYGYIKWIKDLFYGFAVNRESARDVYSKHRIIAVTEFQIIEWHNYKHLDWITAIWRKSDKEGAAAMIQAIDKQLKTKRIM</sequence>
<evidence type="ECO:0000313" key="2">
    <source>
        <dbReference type="EMBL" id="GEX72909.1"/>
    </source>
</evidence>
<organism evidence="2">
    <name type="scientific">Tanacetum cinerariifolium</name>
    <name type="common">Dalmatian daisy</name>
    <name type="synonym">Chrysanthemum cinerariifolium</name>
    <dbReference type="NCBI Taxonomy" id="118510"/>
    <lineage>
        <taxon>Eukaryota</taxon>
        <taxon>Viridiplantae</taxon>
        <taxon>Streptophyta</taxon>
        <taxon>Embryophyta</taxon>
        <taxon>Tracheophyta</taxon>
        <taxon>Spermatophyta</taxon>
        <taxon>Magnoliopsida</taxon>
        <taxon>eudicotyledons</taxon>
        <taxon>Gunneridae</taxon>
        <taxon>Pentapetalae</taxon>
        <taxon>asterids</taxon>
        <taxon>campanulids</taxon>
        <taxon>Asterales</taxon>
        <taxon>Asteraceae</taxon>
        <taxon>Asteroideae</taxon>
        <taxon>Anthemideae</taxon>
        <taxon>Anthemidinae</taxon>
        <taxon>Tanacetum</taxon>
    </lineage>
</organism>
<accession>A0A699HG95</accession>
<feature type="compositionally biased region" description="Polar residues" evidence="1">
    <location>
        <begin position="241"/>
        <end position="255"/>
    </location>
</feature>
<protein>
    <submittedName>
        <fullName evidence="2">Uncharacterized protein</fullName>
    </submittedName>
</protein>
<dbReference type="AlphaFoldDB" id="A0A699HG95"/>
<reference evidence="2" key="1">
    <citation type="journal article" date="2019" name="Sci. Rep.">
        <title>Draft genome of Tanacetum cinerariifolium, the natural source of mosquito coil.</title>
        <authorList>
            <person name="Yamashiro T."/>
            <person name="Shiraishi A."/>
            <person name="Satake H."/>
            <person name="Nakayama K."/>
        </authorList>
    </citation>
    <scope>NUCLEOTIDE SEQUENCE</scope>
</reference>
<gene>
    <name evidence="2" type="ORF">Tci_344884</name>
</gene>
<feature type="non-terminal residue" evidence="2">
    <location>
        <position position="1"/>
    </location>
</feature>
<feature type="compositionally biased region" description="Basic and acidic residues" evidence="1">
    <location>
        <begin position="221"/>
        <end position="240"/>
    </location>
</feature>
<feature type="region of interest" description="Disordered" evidence="1">
    <location>
        <begin position="201"/>
        <end position="292"/>
    </location>
</feature>
<evidence type="ECO:0000256" key="1">
    <source>
        <dbReference type="SAM" id="MobiDB-lite"/>
    </source>
</evidence>
<dbReference type="EMBL" id="BKCJ010126281">
    <property type="protein sequence ID" value="GEX72909.1"/>
    <property type="molecule type" value="Genomic_DNA"/>
</dbReference>
<proteinExistence type="predicted"/>